<gene>
    <name evidence="1" type="ORF">LLJM1_0220</name>
</gene>
<dbReference type="EMBL" id="CP015899">
    <property type="protein sequence ID" value="ARE27685.1"/>
    <property type="molecule type" value="Genomic_DNA"/>
</dbReference>
<protein>
    <submittedName>
        <fullName evidence="1">Flavin-nucleotide-binding protein</fullName>
    </submittedName>
</protein>
<evidence type="ECO:0000313" key="2">
    <source>
        <dbReference type="Proteomes" id="UP000191806"/>
    </source>
</evidence>
<dbReference type="SUPFAM" id="SSF50475">
    <property type="entry name" value="FMN-binding split barrel"/>
    <property type="match status" value="1"/>
</dbReference>
<evidence type="ECO:0000313" key="1">
    <source>
        <dbReference type="EMBL" id="ARE27685.1"/>
    </source>
</evidence>
<organism evidence="1 2">
    <name type="scientific">Lactococcus lactis subsp. cremoris</name>
    <name type="common">Streptococcus cremoris</name>
    <dbReference type="NCBI Taxonomy" id="1359"/>
    <lineage>
        <taxon>Bacteria</taxon>
        <taxon>Bacillati</taxon>
        <taxon>Bacillota</taxon>
        <taxon>Bacilli</taxon>
        <taxon>Lactobacillales</taxon>
        <taxon>Streptococcaceae</taxon>
        <taxon>Lactococcus</taxon>
    </lineage>
</organism>
<dbReference type="Proteomes" id="UP000191806">
    <property type="component" value="Chromosome"/>
</dbReference>
<reference evidence="1 2" key="1">
    <citation type="journal article" date="2017" name="BMC Genomics">
        <title>Comparative and functional genomics of the Lactococcus lactis taxon; insights into evolution and niche adaptation.</title>
        <authorList>
            <person name="Kelleher P."/>
            <person name="Bottacini F."/>
            <person name="Mahony J."/>
            <person name="Kilcawley K.N."/>
            <person name="van Sinderen D."/>
        </authorList>
    </citation>
    <scope>NUCLEOTIDE SEQUENCE [LARGE SCALE GENOMIC DNA]</scope>
    <source>
        <strain evidence="1 2">JM1</strain>
    </source>
</reference>
<dbReference type="Gene3D" id="2.30.110.10">
    <property type="entry name" value="Electron Transport, Fmn-binding Protein, Chain A"/>
    <property type="match status" value="1"/>
</dbReference>
<dbReference type="AlphaFoldDB" id="A0A1V0PER7"/>
<name>A0A1V0PER7_LACLC</name>
<sequence>MRRAKRQVTDIDLIKKFVDEVEVVRIAINGEKYPYVVTSKFWLFMERRSS</sequence>
<proteinExistence type="predicted"/>
<dbReference type="InterPro" id="IPR012349">
    <property type="entry name" value="Split_barrel_FMN-bd"/>
</dbReference>
<accession>A0A1V0PER7</accession>